<comment type="caution">
    <text evidence="2">The sequence shown here is derived from an EMBL/GenBank/DDBJ whole genome shotgun (WGS) entry which is preliminary data.</text>
</comment>
<feature type="compositionally biased region" description="Polar residues" evidence="1">
    <location>
        <begin position="48"/>
        <end position="57"/>
    </location>
</feature>
<organism evidence="2">
    <name type="scientific">marine sediment metagenome</name>
    <dbReference type="NCBI Taxonomy" id="412755"/>
    <lineage>
        <taxon>unclassified sequences</taxon>
        <taxon>metagenomes</taxon>
        <taxon>ecological metagenomes</taxon>
    </lineage>
</organism>
<protein>
    <submittedName>
        <fullName evidence="2">Uncharacterized protein</fullName>
    </submittedName>
</protein>
<dbReference type="AlphaFoldDB" id="A0A0F9SH15"/>
<dbReference type="EMBL" id="LAZR01000456">
    <property type="protein sequence ID" value="KKN68200.1"/>
    <property type="molecule type" value="Genomic_DNA"/>
</dbReference>
<proteinExistence type="predicted"/>
<feature type="region of interest" description="Disordered" evidence="1">
    <location>
        <begin position="37"/>
        <end position="57"/>
    </location>
</feature>
<sequence length="57" mass="6828">MEKNTIKRTIKVRSYKRRKPGGTYRVVRINLRCKLSKKQRSKKESKGHTPNNCWVCH</sequence>
<gene>
    <name evidence="2" type="ORF">LCGC14_0454250</name>
</gene>
<reference evidence="2" key="1">
    <citation type="journal article" date="2015" name="Nature">
        <title>Complex archaea that bridge the gap between prokaryotes and eukaryotes.</title>
        <authorList>
            <person name="Spang A."/>
            <person name="Saw J.H."/>
            <person name="Jorgensen S.L."/>
            <person name="Zaremba-Niedzwiedzka K."/>
            <person name="Martijn J."/>
            <person name="Lind A.E."/>
            <person name="van Eijk R."/>
            <person name="Schleper C."/>
            <person name="Guy L."/>
            <person name="Ettema T.J."/>
        </authorList>
    </citation>
    <scope>NUCLEOTIDE SEQUENCE</scope>
</reference>
<name>A0A0F9SH15_9ZZZZ</name>
<evidence type="ECO:0000313" key="2">
    <source>
        <dbReference type="EMBL" id="KKN68200.1"/>
    </source>
</evidence>
<evidence type="ECO:0000256" key="1">
    <source>
        <dbReference type="SAM" id="MobiDB-lite"/>
    </source>
</evidence>
<accession>A0A0F9SH15</accession>